<dbReference type="InterPro" id="IPR008271">
    <property type="entry name" value="Ser/Thr_kinase_AS"/>
</dbReference>
<dbReference type="Gene3D" id="3.30.200.20">
    <property type="entry name" value="Phosphorylase Kinase, domain 1"/>
    <property type="match status" value="1"/>
</dbReference>
<keyword evidence="6" id="KW-0547">Nucleotide-binding</keyword>
<dbReference type="ExpressionAtlas" id="A0A1D6MBH1">
    <property type="expression patterns" value="baseline"/>
</dbReference>
<dbReference type="AlphaFoldDB" id="A0A1D6MBH1"/>
<keyword evidence="8" id="KW-0106">Calcium</keyword>
<comment type="cofactor">
    <cofactor evidence="1">
        <name>heme b</name>
        <dbReference type="ChEBI" id="CHEBI:60344"/>
    </cofactor>
</comment>
<dbReference type="PANTHER" id="PTHR27002:SF898">
    <property type="entry name" value="RECEPTOR-LIKE SERINE_THREONINE-PROTEIN KINASE"/>
    <property type="match status" value="1"/>
</dbReference>
<keyword evidence="9" id="KW-0067">ATP-binding</keyword>
<dbReference type="PRINTS" id="PR00459">
    <property type="entry name" value="ASPEROXIDASE"/>
</dbReference>
<gene>
    <name evidence="18" type="ORF">ZEAMMB73_Zm00001d038867</name>
</gene>
<dbReference type="GO" id="GO:0004674">
    <property type="term" value="F:protein serine/threonine kinase activity"/>
    <property type="evidence" value="ECO:0007669"/>
    <property type="project" value="UniProtKB-KW"/>
</dbReference>
<evidence type="ECO:0000256" key="4">
    <source>
        <dbReference type="ARBA" id="ARBA00022679"/>
    </source>
</evidence>
<dbReference type="PROSITE" id="PS50873">
    <property type="entry name" value="PEROXIDASE_4"/>
    <property type="match status" value="1"/>
</dbReference>
<dbReference type="SUPFAM" id="SSF48113">
    <property type="entry name" value="Heme-dependent peroxidases"/>
    <property type="match status" value="1"/>
</dbReference>
<dbReference type="InterPro" id="IPR001245">
    <property type="entry name" value="Ser-Thr/Tyr_kinase_cat_dom"/>
</dbReference>
<evidence type="ECO:0000256" key="11">
    <source>
        <dbReference type="ARBA" id="ARBA00023002"/>
    </source>
</evidence>
<reference evidence="18" key="1">
    <citation type="submission" date="2015-12" db="EMBL/GenBank/DDBJ databases">
        <title>Update maize B73 reference genome by single molecule sequencing technologies.</title>
        <authorList>
            <consortium name="Maize Genome Sequencing Project"/>
            <person name="Ware D."/>
        </authorList>
    </citation>
    <scope>NUCLEOTIDE SEQUENCE</scope>
    <source>
        <tissue evidence="18">Seedling</tissue>
    </source>
</reference>
<evidence type="ECO:0000313" key="18">
    <source>
        <dbReference type="EMBL" id="AQK88113.1"/>
    </source>
</evidence>
<dbReference type="GO" id="GO:0020037">
    <property type="term" value="F:heme binding"/>
    <property type="evidence" value="ECO:0007669"/>
    <property type="project" value="InterPro"/>
</dbReference>
<dbReference type="GO" id="GO:0046872">
    <property type="term" value="F:metal ion binding"/>
    <property type="evidence" value="ECO:0007669"/>
    <property type="project" value="UniProtKB-KW"/>
</dbReference>
<proteinExistence type="inferred from homology"/>
<dbReference type="PRINTS" id="PR00458">
    <property type="entry name" value="PEROXIDASE"/>
</dbReference>
<dbReference type="PROSITE" id="PS00108">
    <property type="entry name" value="PROTEIN_KINASE_ST"/>
    <property type="match status" value="1"/>
</dbReference>
<dbReference type="FunFam" id="3.30.200.20:FF:001354">
    <property type="entry name" value="Uncharacterized protein"/>
    <property type="match status" value="1"/>
</dbReference>
<keyword evidence="10" id="KW-0630">Potassium</keyword>
<dbReference type="SUPFAM" id="SSF56112">
    <property type="entry name" value="Protein kinase-like (PK-like)"/>
    <property type="match status" value="1"/>
</dbReference>
<evidence type="ECO:0000256" key="7">
    <source>
        <dbReference type="ARBA" id="ARBA00022777"/>
    </source>
</evidence>
<keyword evidence="5" id="KW-0479">Metal-binding</keyword>
<dbReference type="Pfam" id="PF00141">
    <property type="entry name" value="peroxidase"/>
    <property type="match status" value="1"/>
</dbReference>
<dbReference type="FunFam" id="1.10.420.10:FF:000003">
    <property type="entry name" value="L-ascorbate peroxidase, cytosolic"/>
    <property type="match status" value="1"/>
</dbReference>
<feature type="domain" description="Plant heme peroxidase family profile" evidence="17">
    <location>
        <begin position="1"/>
        <end position="115"/>
    </location>
</feature>
<keyword evidence="7" id="KW-0418">Kinase</keyword>
<dbReference type="GO" id="GO:0006979">
    <property type="term" value="P:response to oxidative stress"/>
    <property type="evidence" value="ECO:0007669"/>
    <property type="project" value="InterPro"/>
</dbReference>
<evidence type="ECO:0000256" key="6">
    <source>
        <dbReference type="ARBA" id="ARBA00022741"/>
    </source>
</evidence>
<dbReference type="InterPro" id="IPR019793">
    <property type="entry name" value="Peroxidases_heam-ligand_BS"/>
</dbReference>
<evidence type="ECO:0000256" key="9">
    <source>
        <dbReference type="ARBA" id="ARBA00022840"/>
    </source>
</evidence>
<keyword evidence="11" id="KW-0560">Oxidoreductase</keyword>
<dbReference type="PROSITE" id="PS00435">
    <property type="entry name" value="PEROXIDASE_1"/>
    <property type="match status" value="1"/>
</dbReference>
<dbReference type="InterPro" id="IPR011009">
    <property type="entry name" value="Kinase-like_dom_sf"/>
</dbReference>
<evidence type="ECO:0000259" key="17">
    <source>
        <dbReference type="PROSITE" id="PS50873"/>
    </source>
</evidence>
<evidence type="ECO:0000256" key="8">
    <source>
        <dbReference type="ARBA" id="ARBA00022837"/>
    </source>
</evidence>
<dbReference type="InterPro" id="IPR002207">
    <property type="entry name" value="Peroxidase_I"/>
</dbReference>
<keyword evidence="12" id="KW-0408">Iron</keyword>
<dbReference type="InterPro" id="IPR000719">
    <property type="entry name" value="Prot_kinase_dom"/>
</dbReference>
<comment type="catalytic activity">
    <reaction evidence="15">
        <text>L-seryl-[protein] + ATP = O-phospho-L-seryl-[protein] + ADP + H(+)</text>
        <dbReference type="Rhea" id="RHEA:17989"/>
        <dbReference type="Rhea" id="RHEA-COMP:9863"/>
        <dbReference type="Rhea" id="RHEA-COMP:11604"/>
        <dbReference type="ChEBI" id="CHEBI:15378"/>
        <dbReference type="ChEBI" id="CHEBI:29999"/>
        <dbReference type="ChEBI" id="CHEBI:30616"/>
        <dbReference type="ChEBI" id="CHEBI:83421"/>
        <dbReference type="ChEBI" id="CHEBI:456216"/>
        <dbReference type="EC" id="2.7.11.1"/>
    </reaction>
</comment>
<feature type="domain" description="Protein kinase" evidence="16">
    <location>
        <begin position="72"/>
        <end position="303"/>
    </location>
</feature>
<dbReference type="FunFam" id="1.10.510.10:FF:001023">
    <property type="entry name" value="Os07g0541700 protein"/>
    <property type="match status" value="1"/>
</dbReference>
<keyword evidence="3" id="KW-0723">Serine/threonine-protein kinase</keyword>
<evidence type="ECO:0000256" key="3">
    <source>
        <dbReference type="ARBA" id="ARBA00022527"/>
    </source>
</evidence>
<comment type="catalytic activity">
    <reaction evidence="14">
        <text>L-ascorbate + H2O2 = L-dehydroascorbate + 2 H2O</text>
        <dbReference type="Rhea" id="RHEA:22996"/>
        <dbReference type="ChEBI" id="CHEBI:15377"/>
        <dbReference type="ChEBI" id="CHEBI:16240"/>
        <dbReference type="ChEBI" id="CHEBI:38290"/>
        <dbReference type="ChEBI" id="CHEBI:58539"/>
        <dbReference type="EC" id="1.11.1.11"/>
    </reaction>
</comment>
<evidence type="ECO:0000256" key="13">
    <source>
        <dbReference type="ARBA" id="ARBA00047899"/>
    </source>
</evidence>
<evidence type="ECO:0000256" key="5">
    <source>
        <dbReference type="ARBA" id="ARBA00022723"/>
    </source>
</evidence>
<evidence type="ECO:0000256" key="10">
    <source>
        <dbReference type="ARBA" id="ARBA00022958"/>
    </source>
</evidence>
<comment type="catalytic activity">
    <reaction evidence="13">
        <text>L-threonyl-[protein] + ATP = O-phospho-L-threonyl-[protein] + ADP + H(+)</text>
        <dbReference type="Rhea" id="RHEA:46608"/>
        <dbReference type="Rhea" id="RHEA-COMP:11060"/>
        <dbReference type="Rhea" id="RHEA-COMP:11605"/>
        <dbReference type="ChEBI" id="CHEBI:15378"/>
        <dbReference type="ChEBI" id="CHEBI:30013"/>
        <dbReference type="ChEBI" id="CHEBI:30616"/>
        <dbReference type="ChEBI" id="CHEBI:61977"/>
        <dbReference type="ChEBI" id="CHEBI:456216"/>
        <dbReference type="EC" id="2.7.11.1"/>
    </reaction>
</comment>
<dbReference type="InterPro" id="IPR002016">
    <property type="entry name" value="Haem_peroxidase"/>
</dbReference>
<dbReference type="GO" id="GO:0005524">
    <property type="term" value="F:ATP binding"/>
    <property type="evidence" value="ECO:0007669"/>
    <property type="project" value="UniProtKB-KW"/>
</dbReference>
<dbReference type="EMBL" id="CM000782">
    <property type="protein sequence ID" value="AQK88113.1"/>
    <property type="molecule type" value="Genomic_DNA"/>
</dbReference>
<dbReference type="PROSITE" id="PS50011">
    <property type="entry name" value="PROTEIN_KINASE_DOM"/>
    <property type="match status" value="1"/>
</dbReference>
<accession>A0A1D6MBH1</accession>
<organism evidence="18">
    <name type="scientific">Zea mays</name>
    <name type="common">Maize</name>
    <dbReference type="NCBI Taxonomy" id="4577"/>
    <lineage>
        <taxon>Eukaryota</taxon>
        <taxon>Viridiplantae</taxon>
        <taxon>Streptophyta</taxon>
        <taxon>Embryophyta</taxon>
        <taxon>Tracheophyta</taxon>
        <taxon>Spermatophyta</taxon>
        <taxon>Magnoliopsida</taxon>
        <taxon>Liliopsida</taxon>
        <taxon>Poales</taxon>
        <taxon>Poaceae</taxon>
        <taxon>PACMAD clade</taxon>
        <taxon>Panicoideae</taxon>
        <taxon>Andropogonodae</taxon>
        <taxon>Andropogoneae</taxon>
        <taxon>Tripsacinae</taxon>
        <taxon>Zea</taxon>
    </lineage>
</organism>
<dbReference type="Gene3D" id="1.10.510.10">
    <property type="entry name" value="Transferase(Phosphotransferase) domain 1"/>
    <property type="match status" value="1"/>
</dbReference>
<dbReference type="Pfam" id="PF07714">
    <property type="entry name" value="PK_Tyr_Ser-Thr"/>
    <property type="match status" value="1"/>
</dbReference>
<evidence type="ECO:0000256" key="14">
    <source>
        <dbReference type="ARBA" id="ARBA00047994"/>
    </source>
</evidence>
<evidence type="ECO:0000259" key="16">
    <source>
        <dbReference type="PROSITE" id="PS50011"/>
    </source>
</evidence>
<dbReference type="InterPro" id="IPR010255">
    <property type="entry name" value="Haem_peroxidase_sf"/>
</dbReference>
<keyword evidence="4" id="KW-0808">Transferase</keyword>
<evidence type="ECO:0000256" key="12">
    <source>
        <dbReference type="ARBA" id="ARBA00023004"/>
    </source>
</evidence>
<comment type="similarity">
    <text evidence="2">Belongs to the peroxidase family. Ascorbate peroxidase subfamily.</text>
</comment>
<dbReference type="PANTHER" id="PTHR27002">
    <property type="entry name" value="RECEPTOR-LIKE SERINE/THREONINE-PROTEIN KINASE SD1-8"/>
    <property type="match status" value="1"/>
</dbReference>
<name>A0A1D6MBH1_MAIZE</name>
<dbReference type="SMART" id="SM00220">
    <property type="entry name" value="S_TKc"/>
    <property type="match status" value="1"/>
</dbReference>
<evidence type="ECO:0000256" key="15">
    <source>
        <dbReference type="ARBA" id="ARBA00048679"/>
    </source>
</evidence>
<sequence length="303" mass="33646">MGLSDQDIVALSGGHTLGRCHKERSGFEGAWTTNPLVFDNSYFKELLSGDKEGLLQLPSDKALLSDPVFRPLVEKYAADEKAFFDDYKEAHLKLSELGAMLDISQSIRFDDDVEDGKSHELKVYSLDRIRAVTINFSDSNKLGEGGFGPVYMGTLPGGEVAVKRLCRNSGQGLEEFKNEVILIAKLKKQFDIIEGIARGLLYLHRDSRLRVVHRDLKASNILLDADMKPKISDFGMARMFGGDQNQFNTNQVVGIFGYMSTEYAMEGIFSVKSDVYGFGVLILSFHCHEDSLNIAGYVNTGGY</sequence>
<evidence type="ECO:0000256" key="1">
    <source>
        <dbReference type="ARBA" id="ARBA00001970"/>
    </source>
</evidence>
<dbReference type="Gene3D" id="1.10.420.10">
    <property type="entry name" value="Peroxidase, domain 2"/>
    <property type="match status" value="1"/>
</dbReference>
<protein>
    <submittedName>
        <fullName evidence="18">Uncharacterized protein</fullName>
    </submittedName>
</protein>
<dbReference type="GO" id="GO:0016688">
    <property type="term" value="F:L-ascorbate peroxidase activity"/>
    <property type="evidence" value="ECO:0007669"/>
    <property type="project" value="UniProtKB-EC"/>
</dbReference>
<evidence type="ECO:0000256" key="2">
    <source>
        <dbReference type="ARBA" id="ARBA00006873"/>
    </source>
</evidence>